<name>A0A235CFI0_9GAMM</name>
<protein>
    <submittedName>
        <fullName evidence="3">Uncharacterized protein DUF3455</fullName>
    </submittedName>
</protein>
<evidence type="ECO:0000313" key="5">
    <source>
        <dbReference type="Proteomes" id="UP000295058"/>
    </source>
</evidence>
<evidence type="ECO:0000313" key="4">
    <source>
        <dbReference type="Proteomes" id="UP000243640"/>
    </source>
</evidence>
<dbReference type="EMBL" id="SODO01000009">
    <property type="protein sequence ID" value="TDW58401.1"/>
    <property type="molecule type" value="Genomic_DNA"/>
</dbReference>
<evidence type="ECO:0000313" key="2">
    <source>
        <dbReference type="EMBL" id="OYD23129.1"/>
    </source>
</evidence>
<organism evidence="2 4">
    <name type="scientific">Oceanimonas baumannii</name>
    <dbReference type="NCBI Taxonomy" id="129578"/>
    <lineage>
        <taxon>Bacteria</taxon>
        <taxon>Pseudomonadati</taxon>
        <taxon>Pseudomonadota</taxon>
        <taxon>Gammaproteobacteria</taxon>
        <taxon>Aeromonadales</taxon>
        <taxon>Aeromonadaceae</taxon>
        <taxon>Oceanimonas</taxon>
    </lineage>
</organism>
<reference evidence="2 4" key="1">
    <citation type="submission" date="2017-08" db="EMBL/GenBank/DDBJ databases">
        <title>Draft Genome Sequence of the Marine Bacterium Oceanimonas baumannii ATCC 700832.</title>
        <authorList>
            <person name="Mcclelland W.D."/>
            <person name="Brennan M.A."/>
            <person name="Trachtenberg A.M."/>
            <person name="Maclea K.S."/>
        </authorList>
    </citation>
    <scope>NUCLEOTIDE SEQUENCE [LARGE SCALE GENOMIC DNA]</scope>
    <source>
        <strain evidence="2 4">ATCC 700832</strain>
    </source>
</reference>
<feature type="chain" id="PRO_5013076549" evidence="1">
    <location>
        <begin position="25"/>
        <end position="174"/>
    </location>
</feature>
<comment type="caution">
    <text evidence="2">The sequence shown here is derived from an EMBL/GenBank/DDBJ whole genome shotgun (WGS) entry which is preliminary data.</text>
</comment>
<dbReference type="PANTHER" id="PTHR35567">
    <property type="entry name" value="MALATE DEHYDROGENASE (AFU_ORTHOLOGUE AFUA_2G13800)"/>
    <property type="match status" value="1"/>
</dbReference>
<evidence type="ECO:0000313" key="3">
    <source>
        <dbReference type="EMBL" id="TDW58401.1"/>
    </source>
</evidence>
<dbReference type="Proteomes" id="UP000295058">
    <property type="component" value="Unassembled WGS sequence"/>
</dbReference>
<keyword evidence="1" id="KW-0732">Signal</keyword>
<dbReference type="Proteomes" id="UP000243640">
    <property type="component" value="Unassembled WGS sequence"/>
</dbReference>
<dbReference type="EMBL" id="NQJF01000011">
    <property type="protein sequence ID" value="OYD23129.1"/>
    <property type="molecule type" value="Genomic_DNA"/>
</dbReference>
<keyword evidence="5" id="KW-1185">Reference proteome</keyword>
<reference evidence="3 5" key="2">
    <citation type="submission" date="2019-03" db="EMBL/GenBank/DDBJ databases">
        <title>Genomic Encyclopedia of Archaeal and Bacterial Type Strains, Phase II (KMG-II): from individual species to whole genera.</title>
        <authorList>
            <person name="Goeker M."/>
        </authorList>
    </citation>
    <scope>NUCLEOTIDE SEQUENCE [LARGE SCALE GENOMIC DNA]</scope>
    <source>
        <strain evidence="3 5">DSM 15594</strain>
    </source>
</reference>
<proteinExistence type="predicted"/>
<dbReference type="RefSeq" id="WP_094279078.1">
    <property type="nucleotide sequence ID" value="NZ_NQJF01000011.1"/>
</dbReference>
<feature type="signal peptide" evidence="1">
    <location>
        <begin position="1"/>
        <end position="24"/>
    </location>
</feature>
<sequence length="174" mass="18422">MHNINRNITPILASAFLFSSAAWSAVPENVQVPAGNKVAMETVGVGKITYECRDRADAAGEMAWVFMGPDAVLKDGSDTEVGRYFGPPATWQATDGSSVTGTQMAVAPGGEGNIPFQLVKANPAEGKGAMTGVTYIQRLDTQGGTAPVMSCGKDNKGERQIVQYQADYLFWKAG</sequence>
<accession>A0A235CFI0</accession>
<dbReference type="Pfam" id="PF11937">
    <property type="entry name" value="DUF3455"/>
    <property type="match status" value="1"/>
</dbReference>
<dbReference type="OrthoDB" id="193535at2"/>
<gene>
    <name evidence="2" type="ORF">B6S09_13825</name>
    <name evidence="3" type="ORF">LY04_02504</name>
</gene>
<dbReference type="InterPro" id="IPR021851">
    <property type="entry name" value="DUF3455"/>
</dbReference>
<dbReference type="PANTHER" id="PTHR35567:SF1">
    <property type="entry name" value="CONSERVED FUNGAL PROTEIN (AFU_ORTHOLOGUE AFUA_1G14230)"/>
    <property type="match status" value="1"/>
</dbReference>
<evidence type="ECO:0000256" key="1">
    <source>
        <dbReference type="SAM" id="SignalP"/>
    </source>
</evidence>
<dbReference type="AlphaFoldDB" id="A0A235CFI0"/>